<dbReference type="GO" id="GO:0009092">
    <property type="term" value="P:homoserine metabolic process"/>
    <property type="evidence" value="ECO:0007669"/>
    <property type="project" value="TreeGrafter"/>
</dbReference>
<evidence type="ECO:0000259" key="4">
    <source>
        <dbReference type="Pfam" id="PF00561"/>
    </source>
</evidence>
<name>A0A1H7KBJ4_9NOCA</name>
<dbReference type="NCBIfam" id="NF001209">
    <property type="entry name" value="PRK00175.1"/>
    <property type="match status" value="1"/>
</dbReference>
<keyword evidence="6" id="KW-1185">Reference proteome</keyword>
<organism evidence="5 6">
    <name type="scientific">Rhodococcus maanshanensis</name>
    <dbReference type="NCBI Taxonomy" id="183556"/>
    <lineage>
        <taxon>Bacteria</taxon>
        <taxon>Bacillati</taxon>
        <taxon>Actinomycetota</taxon>
        <taxon>Actinomycetes</taxon>
        <taxon>Mycobacteriales</taxon>
        <taxon>Nocardiaceae</taxon>
        <taxon>Rhodococcus</taxon>
    </lineage>
</organism>
<dbReference type="NCBIfam" id="TIGR01392">
    <property type="entry name" value="homoserO_Ac_trn"/>
    <property type="match status" value="1"/>
</dbReference>
<feature type="binding site" evidence="2">
    <location>
        <position position="237"/>
    </location>
    <ligand>
        <name>substrate</name>
    </ligand>
</feature>
<keyword evidence="2" id="KW-0486">Methionine biosynthesis</keyword>
<feature type="domain" description="AB hydrolase-1" evidence="4">
    <location>
        <begin position="63"/>
        <end position="366"/>
    </location>
</feature>
<dbReference type="PIRSF" id="PIRSF000443">
    <property type="entry name" value="Homoser_Ac_trans"/>
    <property type="match status" value="1"/>
</dbReference>
<evidence type="ECO:0000256" key="3">
    <source>
        <dbReference type="PIRSR" id="PIRSR000443-1"/>
    </source>
</evidence>
<dbReference type="Pfam" id="PF00561">
    <property type="entry name" value="Abhydrolase_1"/>
    <property type="match status" value="1"/>
</dbReference>
<comment type="pathway">
    <text evidence="2">Amino-acid biosynthesis; L-methionine biosynthesis via de novo pathway; O-acetyl-L-homoserine from L-homoserine: step 1/1.</text>
</comment>
<dbReference type="SUPFAM" id="SSF53474">
    <property type="entry name" value="alpha/beta-Hydrolases"/>
    <property type="match status" value="1"/>
</dbReference>
<keyword evidence="2" id="KW-0012">Acyltransferase</keyword>
<dbReference type="GO" id="GO:0004414">
    <property type="term" value="F:homoserine O-acetyltransferase activity"/>
    <property type="evidence" value="ECO:0007669"/>
    <property type="project" value="UniProtKB-UniRule"/>
</dbReference>
<feature type="active site" description="Nucleophile" evidence="2 3">
    <location>
        <position position="167"/>
    </location>
</feature>
<accession>A0A1H7KBJ4</accession>
<feature type="active site" evidence="2 3">
    <location>
        <position position="330"/>
    </location>
</feature>
<evidence type="ECO:0000313" key="5">
    <source>
        <dbReference type="EMBL" id="SEK84251.1"/>
    </source>
</evidence>
<dbReference type="PANTHER" id="PTHR32268">
    <property type="entry name" value="HOMOSERINE O-ACETYLTRANSFERASE"/>
    <property type="match status" value="1"/>
</dbReference>
<evidence type="ECO:0000313" key="6">
    <source>
        <dbReference type="Proteomes" id="UP000198677"/>
    </source>
</evidence>
<dbReference type="Gene3D" id="3.40.50.1820">
    <property type="entry name" value="alpha/beta hydrolase"/>
    <property type="match status" value="1"/>
</dbReference>
<dbReference type="InterPro" id="IPR008220">
    <property type="entry name" value="HAT_MetX-like"/>
</dbReference>
<gene>
    <name evidence="2" type="primary">metXA</name>
    <name evidence="5" type="ORF">SAMN05444583_1045</name>
</gene>
<keyword evidence="2" id="KW-0963">Cytoplasm</keyword>
<keyword evidence="1 2" id="KW-0808">Transferase</keyword>
<dbReference type="EMBL" id="FOAW01000004">
    <property type="protein sequence ID" value="SEK84251.1"/>
    <property type="molecule type" value="Genomic_DNA"/>
</dbReference>
<comment type="similarity">
    <text evidence="2">Belongs to the AB hydrolase superfamily. MetX family.</text>
</comment>
<dbReference type="EC" id="2.3.1.31" evidence="2"/>
<evidence type="ECO:0000256" key="1">
    <source>
        <dbReference type="ARBA" id="ARBA00022679"/>
    </source>
</evidence>
<feature type="binding site" evidence="2">
    <location>
        <position position="361"/>
    </location>
    <ligand>
        <name>substrate</name>
    </ligand>
</feature>
<dbReference type="Proteomes" id="UP000198677">
    <property type="component" value="Unassembled WGS sequence"/>
</dbReference>
<comment type="catalytic activity">
    <reaction evidence="2">
        <text>L-homoserine + acetyl-CoA = O-acetyl-L-homoserine + CoA</text>
        <dbReference type="Rhea" id="RHEA:13701"/>
        <dbReference type="ChEBI" id="CHEBI:57287"/>
        <dbReference type="ChEBI" id="CHEBI:57288"/>
        <dbReference type="ChEBI" id="CHEBI:57476"/>
        <dbReference type="ChEBI" id="CHEBI:57716"/>
        <dbReference type="EC" id="2.3.1.31"/>
    </reaction>
</comment>
<reference evidence="6" key="1">
    <citation type="submission" date="2016-10" db="EMBL/GenBank/DDBJ databases">
        <authorList>
            <person name="Varghese N."/>
            <person name="Submissions S."/>
        </authorList>
    </citation>
    <scope>NUCLEOTIDE SEQUENCE [LARGE SCALE GENOMIC DNA]</scope>
    <source>
        <strain evidence="6">DSM 44675</strain>
    </source>
</reference>
<sequence length="411" mass="43194">MRSTVIHPISTTLPQPLATFPATDGSLVTVAIGSLRLESGDVLPDVTVALQCWGTPSPDLDNIVLVEHALTGDSHVTGPADDQHATPGWWNGMVGPGAPIDTDEWCVLATNVLGGCRGTTGPSSPAPDGKPWGSRFPAISVRDQVEAEVAVADALGIRRFASVVGGSMGGMRTLEWTVGHPDRVGSALVLAVGARATADQIGTQTTQIAAITADPDWQGGDYHGTGRTPEAGLSVARRIAHLSYRAESGLDDAFGNAPQAGEDPWRGGRYAVQSYLEYQARKLVARFEAGSYVVLTEAINRHDIGRGRGGVATALASTPVPVVVGGVDSDRLFPLRQLEEVAQHLPGCDGLRLVRSADGHDGFLTEAEWVTKLLRETLDLARIGRIGAALGQAESGQREISGLASSWTLDR</sequence>
<dbReference type="InterPro" id="IPR029058">
    <property type="entry name" value="AB_hydrolase_fold"/>
</dbReference>
<dbReference type="RefSeq" id="WP_425528678.1">
    <property type="nucleotide sequence ID" value="NZ_FOAW01000004.1"/>
</dbReference>
<evidence type="ECO:0000256" key="2">
    <source>
        <dbReference type="HAMAP-Rule" id="MF_00296"/>
    </source>
</evidence>
<dbReference type="HAMAP" id="MF_00296">
    <property type="entry name" value="MetX_acyltransf"/>
    <property type="match status" value="1"/>
</dbReference>
<comment type="function">
    <text evidence="2">Transfers an acetyl group from acetyl-CoA to L-homoserine, forming acetyl-L-homoserine.</text>
</comment>
<dbReference type="PANTHER" id="PTHR32268:SF11">
    <property type="entry name" value="HOMOSERINE O-ACETYLTRANSFERASE"/>
    <property type="match status" value="1"/>
</dbReference>
<keyword evidence="2" id="KW-0028">Amino-acid biosynthesis</keyword>
<dbReference type="InterPro" id="IPR000073">
    <property type="entry name" value="AB_hydrolase_1"/>
</dbReference>
<protein>
    <recommendedName>
        <fullName evidence="2">Homoserine O-acetyltransferase</fullName>
        <shortName evidence="2">HAT</shortName>
        <ecNumber evidence="2">2.3.1.31</ecNumber>
    </recommendedName>
    <alternativeName>
        <fullName evidence="2">Homoserine transacetylase</fullName>
        <shortName evidence="2">HTA</shortName>
    </alternativeName>
</protein>
<comment type="subcellular location">
    <subcellularLocation>
        <location evidence="2">Cytoplasm</location>
    </subcellularLocation>
</comment>
<comment type="caution">
    <text evidence="2">Lacks conserved residue(s) required for the propagation of feature annotation.</text>
</comment>
<feature type="active site" evidence="2 3">
    <location>
        <position position="360"/>
    </location>
</feature>
<dbReference type="AlphaFoldDB" id="A0A1H7KBJ4"/>
<dbReference type="GO" id="GO:0005737">
    <property type="term" value="C:cytoplasm"/>
    <property type="evidence" value="ECO:0007669"/>
    <property type="project" value="UniProtKB-SubCell"/>
</dbReference>
<dbReference type="GO" id="GO:0009086">
    <property type="term" value="P:methionine biosynthetic process"/>
    <property type="evidence" value="ECO:0007669"/>
    <property type="project" value="UniProtKB-UniRule"/>
</dbReference>
<dbReference type="UniPathway" id="UPA00051">
    <property type="reaction ID" value="UER00074"/>
</dbReference>
<comment type="subunit">
    <text evidence="2">Homodimer.</text>
</comment>
<proteinExistence type="inferred from homology"/>